<evidence type="ECO:0000256" key="2">
    <source>
        <dbReference type="ARBA" id="ARBA00022723"/>
    </source>
</evidence>
<accession>A0A8S4QQ64</accession>
<reference evidence="9" key="1">
    <citation type="submission" date="2022-03" db="EMBL/GenBank/DDBJ databases">
        <authorList>
            <person name="Lindestad O."/>
        </authorList>
    </citation>
    <scope>NUCLEOTIDE SEQUENCE</scope>
</reference>
<protein>
    <submittedName>
        <fullName evidence="9">Jg4749 protein</fullName>
    </submittedName>
</protein>
<comment type="subcellular location">
    <subcellularLocation>
        <location evidence="1">Nucleus</location>
    </subcellularLocation>
</comment>
<dbReference type="PROSITE" id="PS50157">
    <property type="entry name" value="ZINC_FINGER_C2H2_2"/>
    <property type="match status" value="1"/>
</dbReference>
<evidence type="ECO:0000313" key="10">
    <source>
        <dbReference type="Proteomes" id="UP000838756"/>
    </source>
</evidence>
<keyword evidence="2" id="KW-0479">Metal-binding</keyword>
<dbReference type="SMART" id="SM00355">
    <property type="entry name" value="ZnF_C2H2"/>
    <property type="match status" value="8"/>
</dbReference>
<keyword evidence="5" id="KW-0862">Zinc</keyword>
<evidence type="ECO:0000313" key="9">
    <source>
        <dbReference type="EMBL" id="CAH2216955.1"/>
    </source>
</evidence>
<dbReference type="Gene3D" id="3.30.160.60">
    <property type="entry name" value="Classic Zinc Finger"/>
    <property type="match status" value="2"/>
</dbReference>
<evidence type="ECO:0000256" key="4">
    <source>
        <dbReference type="ARBA" id="ARBA00022771"/>
    </source>
</evidence>
<feature type="domain" description="C2H2-type" evidence="8">
    <location>
        <begin position="104"/>
        <end position="132"/>
    </location>
</feature>
<evidence type="ECO:0000259" key="8">
    <source>
        <dbReference type="PROSITE" id="PS50157"/>
    </source>
</evidence>
<organism evidence="9 10">
    <name type="scientific">Pararge aegeria aegeria</name>
    <dbReference type="NCBI Taxonomy" id="348720"/>
    <lineage>
        <taxon>Eukaryota</taxon>
        <taxon>Metazoa</taxon>
        <taxon>Ecdysozoa</taxon>
        <taxon>Arthropoda</taxon>
        <taxon>Hexapoda</taxon>
        <taxon>Insecta</taxon>
        <taxon>Pterygota</taxon>
        <taxon>Neoptera</taxon>
        <taxon>Endopterygota</taxon>
        <taxon>Lepidoptera</taxon>
        <taxon>Glossata</taxon>
        <taxon>Ditrysia</taxon>
        <taxon>Papilionoidea</taxon>
        <taxon>Nymphalidae</taxon>
        <taxon>Satyrinae</taxon>
        <taxon>Satyrini</taxon>
        <taxon>Parargina</taxon>
        <taxon>Pararge</taxon>
    </lineage>
</organism>
<dbReference type="Proteomes" id="UP000838756">
    <property type="component" value="Unassembled WGS sequence"/>
</dbReference>
<dbReference type="PANTHER" id="PTHR24406">
    <property type="entry name" value="TRANSCRIPTIONAL REPRESSOR CTCFL-RELATED"/>
    <property type="match status" value="1"/>
</dbReference>
<evidence type="ECO:0000256" key="5">
    <source>
        <dbReference type="ARBA" id="ARBA00022833"/>
    </source>
</evidence>
<dbReference type="PROSITE" id="PS00028">
    <property type="entry name" value="ZINC_FINGER_C2H2_1"/>
    <property type="match status" value="3"/>
</dbReference>
<keyword evidence="3" id="KW-0677">Repeat</keyword>
<keyword evidence="6" id="KW-0539">Nucleus</keyword>
<dbReference type="InterPro" id="IPR013087">
    <property type="entry name" value="Znf_C2H2_type"/>
</dbReference>
<evidence type="ECO:0000256" key="3">
    <source>
        <dbReference type="ARBA" id="ARBA00022737"/>
    </source>
</evidence>
<comment type="caution">
    <text evidence="9">The sequence shown here is derived from an EMBL/GenBank/DDBJ whole genome shotgun (WGS) entry which is preliminary data.</text>
</comment>
<dbReference type="EMBL" id="CAKXAJ010017596">
    <property type="protein sequence ID" value="CAH2216955.1"/>
    <property type="molecule type" value="Genomic_DNA"/>
</dbReference>
<evidence type="ECO:0000256" key="1">
    <source>
        <dbReference type="ARBA" id="ARBA00004123"/>
    </source>
</evidence>
<evidence type="ECO:0000256" key="6">
    <source>
        <dbReference type="ARBA" id="ARBA00023242"/>
    </source>
</evidence>
<dbReference type="OrthoDB" id="7770689at2759"/>
<dbReference type="GO" id="GO:0008270">
    <property type="term" value="F:zinc ion binding"/>
    <property type="evidence" value="ECO:0007669"/>
    <property type="project" value="UniProtKB-KW"/>
</dbReference>
<keyword evidence="10" id="KW-1185">Reference proteome</keyword>
<sequence>MFRSARDVGSVGPTKSRTERIQGELEEYGCDLCDVGGWASETDVELHKTKMHFKRSFVSALRKRDDYCCICIKQFPSKESIIKHIKTEHLLSTETCLRVEREIFVCETCTAIFFNKQNLIIHIRYAHLDKTNIKVVKCVLCHRKIQARNISAHFYMHNIQSVSTCRICLNKCVNTKALNKHLKTHPYHLKCDMCLFETNRLEAFQNHVLLSHKKAAKTKAMETDTDNALTTDKDLTTVDKNLMTADEKFTAASDLMYIEVAGNENDVLNNDMDLITVIEISDNDPLTDTLMTDCENESAQKPIKTELLINTDLISGIEEEPIQNTVIVEEVLTDTDSLTDELAKADKVVNNDADDFKKYFIPKTPAYLRLQRVAGIRGIRLSNNVHVCILCREICVCAEEMVLHVEEHKLRSEKKISTYQCSCGEDFTNKVLLKHHAFKNKHAIDAK</sequence>
<evidence type="ECO:0000256" key="7">
    <source>
        <dbReference type="PROSITE-ProRule" id="PRU00042"/>
    </source>
</evidence>
<name>A0A8S4QQ64_9NEOP</name>
<dbReference type="InterPro" id="IPR050888">
    <property type="entry name" value="ZnF_C2H2-type_TF"/>
</dbReference>
<dbReference type="GO" id="GO:0005634">
    <property type="term" value="C:nucleus"/>
    <property type="evidence" value="ECO:0007669"/>
    <property type="project" value="UniProtKB-SubCell"/>
</dbReference>
<proteinExistence type="predicted"/>
<keyword evidence="4 7" id="KW-0863">Zinc-finger</keyword>
<dbReference type="AlphaFoldDB" id="A0A8S4QQ64"/>
<gene>
    <name evidence="9" type="primary">jg4749</name>
    <name evidence="9" type="ORF">PAEG_LOCUS4903</name>
</gene>